<evidence type="ECO:0000313" key="1">
    <source>
        <dbReference type="EMBL" id="KAH3887584.1"/>
    </source>
</evidence>
<proteinExistence type="predicted"/>
<protein>
    <submittedName>
        <fullName evidence="1">Uncharacterized protein</fullName>
    </submittedName>
</protein>
<organism evidence="1 2">
    <name type="scientific">Dreissena polymorpha</name>
    <name type="common">Zebra mussel</name>
    <name type="synonym">Mytilus polymorpha</name>
    <dbReference type="NCBI Taxonomy" id="45954"/>
    <lineage>
        <taxon>Eukaryota</taxon>
        <taxon>Metazoa</taxon>
        <taxon>Spiralia</taxon>
        <taxon>Lophotrochozoa</taxon>
        <taxon>Mollusca</taxon>
        <taxon>Bivalvia</taxon>
        <taxon>Autobranchia</taxon>
        <taxon>Heteroconchia</taxon>
        <taxon>Euheterodonta</taxon>
        <taxon>Imparidentia</taxon>
        <taxon>Neoheterodontei</taxon>
        <taxon>Myida</taxon>
        <taxon>Dreissenoidea</taxon>
        <taxon>Dreissenidae</taxon>
        <taxon>Dreissena</taxon>
    </lineage>
</organism>
<dbReference type="Proteomes" id="UP000828390">
    <property type="component" value="Unassembled WGS sequence"/>
</dbReference>
<evidence type="ECO:0000313" key="2">
    <source>
        <dbReference type="Proteomes" id="UP000828390"/>
    </source>
</evidence>
<reference evidence="1" key="2">
    <citation type="submission" date="2020-11" db="EMBL/GenBank/DDBJ databases">
        <authorList>
            <person name="McCartney M.A."/>
            <person name="Auch B."/>
            <person name="Kono T."/>
            <person name="Mallez S."/>
            <person name="Becker A."/>
            <person name="Gohl D.M."/>
            <person name="Silverstein K.A.T."/>
            <person name="Koren S."/>
            <person name="Bechman K.B."/>
            <person name="Herman A."/>
            <person name="Abrahante J.E."/>
            <person name="Garbe J."/>
        </authorList>
    </citation>
    <scope>NUCLEOTIDE SEQUENCE</scope>
    <source>
        <strain evidence="1">Duluth1</strain>
        <tissue evidence="1">Whole animal</tissue>
    </source>
</reference>
<gene>
    <name evidence="1" type="ORF">DPMN_011602</name>
</gene>
<dbReference type="EMBL" id="JAIWYP010000001">
    <property type="protein sequence ID" value="KAH3887584.1"/>
    <property type="molecule type" value="Genomic_DNA"/>
</dbReference>
<comment type="caution">
    <text evidence="1">The sequence shown here is derived from an EMBL/GenBank/DDBJ whole genome shotgun (WGS) entry which is preliminary data.</text>
</comment>
<sequence length="117" mass="13434">MSREIRSIFAYIYADDEWERLPVALLAREEWSDTASTVSRDWSLLHGRLNEMTPSLSTCCKVAIVSLYNTECVQNRENKSLFGNISAITGSVMKTDPADNAKIMLRLRSFIQEDERR</sequence>
<name>A0A9D4N5E4_DREPO</name>
<keyword evidence="2" id="KW-1185">Reference proteome</keyword>
<accession>A0A9D4N5E4</accession>
<reference evidence="1" key="1">
    <citation type="journal article" date="2019" name="bioRxiv">
        <title>The Genome of the Zebra Mussel, Dreissena polymorpha: A Resource for Invasive Species Research.</title>
        <authorList>
            <person name="McCartney M.A."/>
            <person name="Auch B."/>
            <person name="Kono T."/>
            <person name="Mallez S."/>
            <person name="Zhang Y."/>
            <person name="Obille A."/>
            <person name="Becker A."/>
            <person name="Abrahante J.E."/>
            <person name="Garbe J."/>
            <person name="Badalamenti J.P."/>
            <person name="Herman A."/>
            <person name="Mangelson H."/>
            <person name="Liachko I."/>
            <person name="Sullivan S."/>
            <person name="Sone E.D."/>
            <person name="Koren S."/>
            <person name="Silverstein K.A.T."/>
            <person name="Beckman K.B."/>
            <person name="Gohl D.M."/>
        </authorList>
    </citation>
    <scope>NUCLEOTIDE SEQUENCE</scope>
    <source>
        <strain evidence="1">Duluth1</strain>
        <tissue evidence="1">Whole animal</tissue>
    </source>
</reference>
<dbReference type="AlphaFoldDB" id="A0A9D4N5E4"/>